<name>A0A445MTK5_9BACT</name>
<reference evidence="1" key="1">
    <citation type="submission" date="2018-01" db="EMBL/GenBank/DDBJ databases">
        <authorList>
            <person name="Regsiter A."/>
            <person name="William W."/>
        </authorList>
    </citation>
    <scope>NUCLEOTIDE SEQUENCE</scope>
    <source>
        <strain evidence="1">TRIP AH-1</strain>
    </source>
</reference>
<gene>
    <name evidence="1" type="ORF">PITCH_A1580019</name>
</gene>
<dbReference type="AlphaFoldDB" id="A0A445MTK5"/>
<organism evidence="1">
    <name type="scientific">uncultured Desulfobacterium sp</name>
    <dbReference type="NCBI Taxonomy" id="201089"/>
    <lineage>
        <taxon>Bacteria</taxon>
        <taxon>Pseudomonadati</taxon>
        <taxon>Thermodesulfobacteriota</taxon>
        <taxon>Desulfobacteria</taxon>
        <taxon>Desulfobacterales</taxon>
        <taxon>Desulfobacteriaceae</taxon>
        <taxon>Desulfobacterium</taxon>
        <taxon>environmental samples</taxon>
    </lineage>
</organism>
<accession>A0A445MTK5</accession>
<proteinExistence type="predicted"/>
<dbReference type="EMBL" id="OJIN01000066">
    <property type="protein sequence ID" value="SPD72864.1"/>
    <property type="molecule type" value="Genomic_DNA"/>
</dbReference>
<protein>
    <submittedName>
        <fullName evidence="1">Uncharacterized protein</fullName>
    </submittedName>
</protein>
<evidence type="ECO:0000313" key="1">
    <source>
        <dbReference type="EMBL" id="SPD72864.1"/>
    </source>
</evidence>
<sequence>MAPWTFNLKNAVSCQHLAFSLRNSKYCTNLYLHPLGETIEVVNMSKFLD</sequence>